<dbReference type="Proteomes" id="UP001221763">
    <property type="component" value="Unassembled WGS sequence"/>
</dbReference>
<organism evidence="1 2">
    <name type="scientific">Columbia Basin potato purple top phytoplasma</name>
    <dbReference type="NCBI Taxonomy" id="307134"/>
    <lineage>
        <taxon>Bacteria</taxon>
        <taxon>Bacillati</taxon>
        <taxon>Mycoplasmatota</taxon>
        <taxon>Mollicutes</taxon>
        <taxon>Acholeplasmatales</taxon>
        <taxon>Acholeplasmataceae</taxon>
        <taxon>Candidatus Phytoplasma</taxon>
        <taxon>16SrVI (Clover proliferation group)</taxon>
    </lineage>
</organism>
<proteinExistence type="predicted"/>
<keyword evidence="2" id="KW-1185">Reference proteome</keyword>
<comment type="caution">
    <text evidence="1">The sequence shown here is derived from an EMBL/GenBank/DDBJ whole genome shotgun (WGS) entry which is preliminary data.</text>
</comment>
<evidence type="ECO:0000313" key="1">
    <source>
        <dbReference type="EMBL" id="MDC9031861.1"/>
    </source>
</evidence>
<name>A0ABT5L9G8_9MOLU</name>
<dbReference type="EMBL" id="JANHJP010000001">
    <property type="protein sequence ID" value="MDC9031861.1"/>
    <property type="molecule type" value="Genomic_DNA"/>
</dbReference>
<reference evidence="1 2" key="1">
    <citation type="journal article" date="2023" name="Plant">
        <title>Draft Genome Sequence Resource of CBPPT1, a 'Candidatus Phytoplasma trifolii'-Related Strain Associated with Potato Purple Top Disease in the Columbia Basin, U.S.A.</title>
        <authorList>
            <person name="Wei W."/>
            <person name="Shao J."/>
            <person name="Bottner-Parker K.D."/>
            <person name="Zhao Y."/>
        </authorList>
    </citation>
    <scope>NUCLEOTIDE SEQUENCE [LARGE SCALE GENOMIC DNA]</scope>
    <source>
        <strain evidence="1 2">CBPPT1</strain>
    </source>
</reference>
<sequence>MDLQQKYFSSIICFFKFIDFKKNYILYIFCVLYSKNFNV</sequence>
<accession>A0ABT5L9G8</accession>
<gene>
    <name evidence="1" type="ORF">M8044_000080</name>
</gene>
<protein>
    <submittedName>
        <fullName evidence="1">Uncharacterized protein</fullName>
    </submittedName>
</protein>
<evidence type="ECO:0000313" key="2">
    <source>
        <dbReference type="Proteomes" id="UP001221763"/>
    </source>
</evidence>